<evidence type="ECO:0000313" key="1">
    <source>
        <dbReference type="EMBL" id="PTV99822.1"/>
    </source>
</evidence>
<proteinExistence type="predicted"/>
<comment type="caution">
    <text evidence="1">The sequence shown here is derived from an EMBL/GenBank/DDBJ whole genome shotgun (WGS) entry which is preliminary data.</text>
</comment>
<organism evidence="1 2">
    <name type="scientific">Halanaerobium saccharolyticum</name>
    <dbReference type="NCBI Taxonomy" id="43595"/>
    <lineage>
        <taxon>Bacteria</taxon>
        <taxon>Bacillati</taxon>
        <taxon>Bacillota</taxon>
        <taxon>Clostridia</taxon>
        <taxon>Halanaerobiales</taxon>
        <taxon>Halanaerobiaceae</taxon>
        <taxon>Halanaerobium</taxon>
    </lineage>
</organism>
<name>A0A2T5RL09_9FIRM</name>
<dbReference type="Proteomes" id="UP000244089">
    <property type="component" value="Unassembled WGS sequence"/>
</dbReference>
<dbReference type="EMBL" id="QAXS01000009">
    <property type="protein sequence ID" value="PTV99822.1"/>
    <property type="molecule type" value="Genomic_DNA"/>
</dbReference>
<protein>
    <submittedName>
        <fullName evidence="1">Uncharacterized protein</fullName>
    </submittedName>
</protein>
<dbReference type="AlphaFoldDB" id="A0A2T5RL09"/>
<accession>A0A2T5RL09</accession>
<reference evidence="1 2" key="1">
    <citation type="submission" date="2018-04" db="EMBL/GenBank/DDBJ databases">
        <title>Subsurface microbial communities from deep shales in Ohio and West Virginia, USA.</title>
        <authorList>
            <person name="Wrighton K."/>
        </authorList>
    </citation>
    <scope>NUCLEOTIDE SEQUENCE [LARGE SCALE GENOMIC DNA]</scope>
    <source>
        <strain evidence="1 2">WC1</strain>
    </source>
</reference>
<gene>
    <name evidence="1" type="ORF">C8C76_10944</name>
</gene>
<sequence length="178" mass="20741">MIKIKLIDFEKYLKEYEETTGLYPEELMQIGEKYHQKEYLTKEELYQLAHLNSTRSSYHVKKNPANRVEKVTEAAYQLYDDFCRLALYTSLMGIGTPTASAILTSLNPEKHCVIDTRVWASLYNLGYFEKEKESFKPDDYLKIIKIVREMAADGEFTTAEIGYALFAYDVVHREGNLH</sequence>
<evidence type="ECO:0000313" key="2">
    <source>
        <dbReference type="Proteomes" id="UP000244089"/>
    </source>
</evidence>
<dbReference type="RefSeq" id="WP_258222425.1">
    <property type="nucleotide sequence ID" value="NZ_QAXS01000009.1"/>
</dbReference>